<feature type="compositionally biased region" description="Acidic residues" evidence="1">
    <location>
        <begin position="242"/>
        <end position="251"/>
    </location>
</feature>
<feature type="region of interest" description="Disordered" evidence="1">
    <location>
        <begin position="214"/>
        <end position="270"/>
    </location>
</feature>
<feature type="compositionally biased region" description="Low complexity" evidence="1">
    <location>
        <begin position="159"/>
        <end position="168"/>
    </location>
</feature>
<organism evidence="2 3">
    <name type="scientific">Chionoecetes opilio</name>
    <name type="common">Atlantic snow crab</name>
    <name type="synonym">Cancer opilio</name>
    <dbReference type="NCBI Taxonomy" id="41210"/>
    <lineage>
        <taxon>Eukaryota</taxon>
        <taxon>Metazoa</taxon>
        <taxon>Ecdysozoa</taxon>
        <taxon>Arthropoda</taxon>
        <taxon>Crustacea</taxon>
        <taxon>Multicrustacea</taxon>
        <taxon>Malacostraca</taxon>
        <taxon>Eumalacostraca</taxon>
        <taxon>Eucarida</taxon>
        <taxon>Decapoda</taxon>
        <taxon>Pleocyemata</taxon>
        <taxon>Brachyura</taxon>
        <taxon>Eubrachyura</taxon>
        <taxon>Majoidea</taxon>
        <taxon>Majidae</taxon>
        <taxon>Chionoecetes</taxon>
    </lineage>
</organism>
<dbReference type="Proteomes" id="UP000770661">
    <property type="component" value="Unassembled WGS sequence"/>
</dbReference>
<comment type="caution">
    <text evidence="2">The sequence shown here is derived from an EMBL/GenBank/DDBJ whole genome shotgun (WGS) entry which is preliminary data.</text>
</comment>
<gene>
    <name evidence="2" type="ORF">GWK47_044954</name>
</gene>
<reference evidence="2" key="1">
    <citation type="submission" date="2020-07" db="EMBL/GenBank/DDBJ databases">
        <title>The High-quality genome of the commercially important snow crab, Chionoecetes opilio.</title>
        <authorList>
            <person name="Jeong J.-H."/>
            <person name="Ryu S."/>
        </authorList>
    </citation>
    <scope>NUCLEOTIDE SEQUENCE</scope>
    <source>
        <strain evidence="2">MADBK_172401_WGS</strain>
        <tissue evidence="2">Digestive gland</tissue>
    </source>
</reference>
<sequence>MNSRDPFFHRGVGPWAGYSPGTHSVYSSPPRIPYSVPSSRAHQGYVPGGVVYGPSPFLDRDHSPTPPSYGRGPLDHYSSARWTSPASRRRALEAHEDPDPVVFNAGVTFRLGRETHVHRHVDVQPAHATPEAPSAALTRQIDKFLRKSDHALDRYSSLLESRSSSGLAGRRGRSMTPGGSMGLDSPDASLSLRAQRSTSAASIAVKAEKHLEALGPVGRRPTGPIVEREEDDDDLTSSSSDSLDDLSDDTSADLSKVPLPPPTNPARPWP</sequence>
<evidence type="ECO:0000256" key="1">
    <source>
        <dbReference type="SAM" id="MobiDB-lite"/>
    </source>
</evidence>
<dbReference type="AlphaFoldDB" id="A0A8J4YG03"/>
<feature type="region of interest" description="Disordered" evidence="1">
    <location>
        <begin position="159"/>
        <end position="195"/>
    </location>
</feature>
<feature type="compositionally biased region" description="Pro residues" evidence="1">
    <location>
        <begin position="258"/>
        <end position="270"/>
    </location>
</feature>
<evidence type="ECO:0000313" key="3">
    <source>
        <dbReference type="Proteomes" id="UP000770661"/>
    </source>
</evidence>
<accession>A0A8J4YG03</accession>
<protein>
    <submittedName>
        <fullName evidence="2">Uncharacterized protein</fullName>
    </submittedName>
</protein>
<keyword evidence="3" id="KW-1185">Reference proteome</keyword>
<dbReference type="EMBL" id="JACEEZ010009894">
    <property type="protein sequence ID" value="KAG0722199.1"/>
    <property type="molecule type" value="Genomic_DNA"/>
</dbReference>
<name>A0A8J4YG03_CHIOP</name>
<evidence type="ECO:0000313" key="2">
    <source>
        <dbReference type="EMBL" id="KAG0722199.1"/>
    </source>
</evidence>
<dbReference type="OrthoDB" id="10652590at2759"/>
<feature type="region of interest" description="Disordered" evidence="1">
    <location>
        <begin position="53"/>
        <end position="82"/>
    </location>
</feature>
<proteinExistence type="predicted"/>